<evidence type="ECO:0000256" key="1">
    <source>
        <dbReference type="SAM" id="Phobius"/>
    </source>
</evidence>
<protein>
    <submittedName>
        <fullName evidence="2">Uncharacterized protein</fullName>
    </submittedName>
</protein>
<feature type="transmembrane region" description="Helical" evidence="1">
    <location>
        <begin position="69"/>
        <end position="87"/>
    </location>
</feature>
<keyword evidence="3" id="KW-1185">Reference proteome</keyword>
<evidence type="ECO:0000313" key="3">
    <source>
        <dbReference type="Proteomes" id="UP000230423"/>
    </source>
</evidence>
<dbReference type="EMBL" id="KZ363028">
    <property type="protein sequence ID" value="PIO57949.1"/>
    <property type="molecule type" value="Genomic_DNA"/>
</dbReference>
<proteinExistence type="predicted"/>
<gene>
    <name evidence="2" type="ORF">TELCIR_20630</name>
</gene>
<sequence length="88" mass="10040">MVREKRALNHTKLQWHTGWAEKACSPYVTMLAGYFSLNDSPRFQLVLSTVKQLKVLDYLDGLPSSTSDLIYFVVLLVTLFNIILAHLV</sequence>
<dbReference type="AlphaFoldDB" id="A0A2G9TIZ4"/>
<organism evidence="2 3">
    <name type="scientific">Teladorsagia circumcincta</name>
    <name type="common">Brown stomach worm</name>
    <name type="synonym">Ostertagia circumcincta</name>
    <dbReference type="NCBI Taxonomy" id="45464"/>
    <lineage>
        <taxon>Eukaryota</taxon>
        <taxon>Metazoa</taxon>
        <taxon>Ecdysozoa</taxon>
        <taxon>Nematoda</taxon>
        <taxon>Chromadorea</taxon>
        <taxon>Rhabditida</taxon>
        <taxon>Rhabditina</taxon>
        <taxon>Rhabditomorpha</taxon>
        <taxon>Strongyloidea</taxon>
        <taxon>Trichostrongylidae</taxon>
        <taxon>Teladorsagia</taxon>
    </lineage>
</organism>
<keyword evidence="1" id="KW-0472">Membrane</keyword>
<dbReference type="OrthoDB" id="6374728at2759"/>
<keyword evidence="1" id="KW-1133">Transmembrane helix</keyword>
<name>A0A2G9TIZ4_TELCI</name>
<accession>A0A2G9TIZ4</accession>
<keyword evidence="1" id="KW-0812">Transmembrane</keyword>
<reference evidence="2 3" key="1">
    <citation type="submission" date="2015-09" db="EMBL/GenBank/DDBJ databases">
        <title>Draft genome of the parasitic nematode Teladorsagia circumcincta isolate WARC Sus (inbred).</title>
        <authorList>
            <person name="Mitreva M."/>
        </authorList>
    </citation>
    <scope>NUCLEOTIDE SEQUENCE [LARGE SCALE GENOMIC DNA]</scope>
    <source>
        <strain evidence="2 3">S</strain>
    </source>
</reference>
<evidence type="ECO:0000313" key="2">
    <source>
        <dbReference type="EMBL" id="PIO57949.1"/>
    </source>
</evidence>
<dbReference type="Proteomes" id="UP000230423">
    <property type="component" value="Unassembled WGS sequence"/>
</dbReference>